<dbReference type="OrthoDB" id="6713581at2"/>
<reference evidence="2 4" key="2">
    <citation type="submission" date="2018-08" db="EMBL/GenBank/DDBJ databases">
        <title>Brachybacterium saurashtrense DSM 23186.</title>
        <authorList>
            <person name="Li Y."/>
        </authorList>
    </citation>
    <scope>NUCLEOTIDE SEQUENCE [LARGE SCALE GENOMIC DNA]</scope>
    <source>
        <strain evidence="2 4">DSM 23186</strain>
    </source>
</reference>
<name>A0A345YNP7_9MICO</name>
<dbReference type="Gene3D" id="3.40.50.2000">
    <property type="entry name" value="Glycogen Phosphorylase B"/>
    <property type="match status" value="1"/>
</dbReference>
<dbReference type="RefSeq" id="WP_115413299.1">
    <property type="nucleotide sequence ID" value="NZ_CP031356.1"/>
</dbReference>
<evidence type="ECO:0000313" key="3">
    <source>
        <dbReference type="Proteomes" id="UP000254236"/>
    </source>
</evidence>
<gene>
    <name evidence="1" type="ORF">DWV08_07950</name>
    <name evidence="2" type="ORF">DXU92_15400</name>
</gene>
<organism evidence="2 4">
    <name type="scientific">Brachybacterium saurashtrense</name>
    <dbReference type="NCBI Taxonomy" id="556288"/>
    <lineage>
        <taxon>Bacteria</taxon>
        <taxon>Bacillati</taxon>
        <taxon>Actinomycetota</taxon>
        <taxon>Actinomycetes</taxon>
        <taxon>Micrococcales</taxon>
        <taxon>Dermabacteraceae</taxon>
        <taxon>Brachybacterium</taxon>
    </lineage>
</organism>
<dbReference type="Proteomes" id="UP000282185">
    <property type="component" value="Unassembled WGS sequence"/>
</dbReference>
<dbReference type="AlphaFoldDB" id="A0A345YNP7"/>
<dbReference type="PANTHER" id="PTHR12526">
    <property type="entry name" value="GLYCOSYLTRANSFERASE"/>
    <property type="match status" value="1"/>
</dbReference>
<protein>
    <submittedName>
        <fullName evidence="2">Glycosyltransferase</fullName>
    </submittedName>
</protein>
<keyword evidence="3" id="KW-1185">Reference proteome</keyword>
<dbReference type="EMBL" id="QSWH01000010">
    <property type="protein sequence ID" value="RRR21080.1"/>
    <property type="molecule type" value="Genomic_DNA"/>
</dbReference>
<sequence>MPEAAAALQRAIASGARIAQHLPGPVGGLGVYFRAQREIAEDPQGAPWREDADRLLGLADAALARGRVDPALRWFDKALRVSFHGSLHQSGSSPLAADPEAFLRPVRLSRTGRVMLPDERGIARRPHRPAPRERGDGPARLLVVAQENWTFIRPLLDALAERTDVEIRTLDVDDLAAPGFADRDRILRARYDALQGGDLLATPPELADGFEWADVVLVEWAHHVLTWITLLDRAPRRLAVRLHRFEAFTPFPLFTDASRIDRLLYVSPPVRALLCRLEPSFEEVPAEQVGNLLARGLGAEPSPRRDPHLLVQVGWLREIKDVLFSLDVLARLREQDARYRLRLIGPGLPADPGDDTPYQQRVRARLRTVPDGAVEILGRREDVPALVAEAGIVLSSSRHEGTHESVMEGMAAGCAAVVRDWPETAAYGGAGSIYDSRWVVADRDAAVARIRELAEPAALAEASRAARQFAVVQRDPESVLARYARSLELGELHDAR</sequence>
<accession>A0A345YNP7</accession>
<evidence type="ECO:0000313" key="4">
    <source>
        <dbReference type="Proteomes" id="UP000282185"/>
    </source>
</evidence>
<dbReference type="EMBL" id="CP031356">
    <property type="protein sequence ID" value="AXK45549.1"/>
    <property type="molecule type" value="Genomic_DNA"/>
</dbReference>
<reference evidence="1 3" key="1">
    <citation type="submission" date="2018-07" db="EMBL/GenBank/DDBJ databases">
        <title>Brachybacterium saurashtrense DSM 23186 genome sequence.</title>
        <authorList>
            <person name="Guo L."/>
        </authorList>
    </citation>
    <scope>NUCLEOTIDE SEQUENCE [LARGE SCALE GENOMIC DNA]</scope>
    <source>
        <strain evidence="1 3">DSM 23186</strain>
    </source>
</reference>
<dbReference type="Proteomes" id="UP000254236">
    <property type="component" value="Chromosome"/>
</dbReference>
<dbReference type="KEGG" id="bsau:DWV08_07950"/>
<evidence type="ECO:0000313" key="1">
    <source>
        <dbReference type="EMBL" id="AXK45549.1"/>
    </source>
</evidence>
<dbReference type="Pfam" id="PF13692">
    <property type="entry name" value="Glyco_trans_1_4"/>
    <property type="match status" value="1"/>
</dbReference>
<dbReference type="SUPFAM" id="SSF53756">
    <property type="entry name" value="UDP-Glycosyltransferase/glycogen phosphorylase"/>
    <property type="match status" value="1"/>
</dbReference>
<proteinExistence type="predicted"/>
<evidence type="ECO:0000313" key="2">
    <source>
        <dbReference type="EMBL" id="RRR21080.1"/>
    </source>
</evidence>